<dbReference type="OrthoDB" id="646623at2"/>
<dbReference type="Proteomes" id="UP000266183">
    <property type="component" value="Chromosome"/>
</dbReference>
<feature type="modified residue" description="4-aspartylphosphate" evidence="1">
    <location>
        <position position="56"/>
    </location>
</feature>
<dbReference type="Gene3D" id="3.40.50.2300">
    <property type="match status" value="1"/>
</dbReference>
<dbReference type="RefSeq" id="WP_119755408.1">
    <property type="nucleotide sequence ID" value="NZ_CP032382.1"/>
</dbReference>
<evidence type="ECO:0000259" key="2">
    <source>
        <dbReference type="PROSITE" id="PS50110"/>
    </source>
</evidence>
<evidence type="ECO:0000313" key="5">
    <source>
        <dbReference type="Proteomes" id="UP000266183"/>
    </source>
</evidence>
<dbReference type="InterPro" id="IPR011006">
    <property type="entry name" value="CheY-like_superfamily"/>
</dbReference>
<dbReference type="EMBL" id="CP032382">
    <property type="protein sequence ID" value="AYB32149.1"/>
    <property type="molecule type" value="Genomic_DNA"/>
</dbReference>
<sequence length="259" mass="30009">MKVLIIEDEIPAAEKLERYLLKYDASTTVAAILDTVESAVAWLRDHQSEVDLIFMDIQLKDGLSFQIFQQVPVKKPVIFTTAFNEFALDAFKVSSIDYLLKPITFTDLSAALKKLESLREQLHQPKDQPERMQALVANLKTKEYKTRFMVKLGEHIRSITTDQIGLFYADGRDVYLVTTQNRKFIIDYTLESLEDILDPKVFFRLNRTFILNINAIKDVLVYSNSRLKITLVQEFDKEIIVSREKVGDFKEWFDGLQNA</sequence>
<dbReference type="PROSITE" id="PS50930">
    <property type="entry name" value="HTH_LYTTR"/>
    <property type="match status" value="1"/>
</dbReference>
<dbReference type="PROSITE" id="PS50110">
    <property type="entry name" value="RESPONSE_REGULATORY"/>
    <property type="match status" value="1"/>
</dbReference>
<dbReference type="KEGG" id="chk:D4L85_16920"/>
<dbReference type="SMART" id="SM00850">
    <property type="entry name" value="LytTR"/>
    <property type="match status" value="1"/>
</dbReference>
<dbReference type="InterPro" id="IPR046947">
    <property type="entry name" value="LytR-like"/>
</dbReference>
<proteinExistence type="predicted"/>
<feature type="domain" description="Response regulatory" evidence="2">
    <location>
        <begin position="2"/>
        <end position="116"/>
    </location>
</feature>
<keyword evidence="1" id="KW-0597">Phosphoprotein</keyword>
<dbReference type="Gene3D" id="2.40.50.1020">
    <property type="entry name" value="LytTr DNA-binding domain"/>
    <property type="match status" value="1"/>
</dbReference>
<organism evidence="4 5">
    <name type="scientific">Chryseolinea soli</name>
    <dbReference type="NCBI Taxonomy" id="2321403"/>
    <lineage>
        <taxon>Bacteria</taxon>
        <taxon>Pseudomonadati</taxon>
        <taxon>Bacteroidota</taxon>
        <taxon>Cytophagia</taxon>
        <taxon>Cytophagales</taxon>
        <taxon>Fulvivirgaceae</taxon>
        <taxon>Chryseolinea</taxon>
    </lineage>
</organism>
<accession>A0A385SLL1</accession>
<dbReference type="Pfam" id="PF04397">
    <property type="entry name" value="LytTR"/>
    <property type="match status" value="1"/>
</dbReference>
<evidence type="ECO:0000256" key="1">
    <source>
        <dbReference type="PROSITE-ProRule" id="PRU00169"/>
    </source>
</evidence>
<gene>
    <name evidence="4" type="ORF">D4L85_16920</name>
</gene>
<dbReference type="PANTHER" id="PTHR37299">
    <property type="entry name" value="TRANSCRIPTIONAL REGULATOR-RELATED"/>
    <property type="match status" value="1"/>
</dbReference>
<feature type="domain" description="HTH LytTR-type" evidence="3">
    <location>
        <begin position="148"/>
        <end position="255"/>
    </location>
</feature>
<dbReference type="GO" id="GO:0000156">
    <property type="term" value="F:phosphorelay response regulator activity"/>
    <property type="evidence" value="ECO:0007669"/>
    <property type="project" value="InterPro"/>
</dbReference>
<protein>
    <submittedName>
        <fullName evidence="4">DNA-binding response regulator</fullName>
    </submittedName>
</protein>
<evidence type="ECO:0000313" key="4">
    <source>
        <dbReference type="EMBL" id="AYB32149.1"/>
    </source>
</evidence>
<dbReference type="InterPro" id="IPR001789">
    <property type="entry name" value="Sig_transdc_resp-reg_receiver"/>
</dbReference>
<name>A0A385SLL1_9BACT</name>
<keyword evidence="5" id="KW-1185">Reference proteome</keyword>
<dbReference type="GO" id="GO:0003677">
    <property type="term" value="F:DNA binding"/>
    <property type="evidence" value="ECO:0007669"/>
    <property type="project" value="UniProtKB-KW"/>
</dbReference>
<keyword evidence="4" id="KW-0238">DNA-binding</keyword>
<evidence type="ECO:0000259" key="3">
    <source>
        <dbReference type="PROSITE" id="PS50930"/>
    </source>
</evidence>
<dbReference type="Pfam" id="PF00072">
    <property type="entry name" value="Response_reg"/>
    <property type="match status" value="1"/>
</dbReference>
<dbReference type="PANTHER" id="PTHR37299:SF1">
    <property type="entry name" value="STAGE 0 SPORULATION PROTEIN A HOMOLOG"/>
    <property type="match status" value="1"/>
</dbReference>
<dbReference type="InterPro" id="IPR007492">
    <property type="entry name" value="LytTR_DNA-bd_dom"/>
</dbReference>
<dbReference type="SUPFAM" id="SSF52172">
    <property type="entry name" value="CheY-like"/>
    <property type="match status" value="1"/>
</dbReference>
<dbReference type="SMART" id="SM00448">
    <property type="entry name" value="REC"/>
    <property type="match status" value="1"/>
</dbReference>
<reference evidence="5" key="1">
    <citation type="submission" date="2018-09" db="EMBL/GenBank/DDBJ databases">
        <title>Chryseolinea sp. KIS68-18 isolated from soil.</title>
        <authorList>
            <person name="Weon H.-Y."/>
            <person name="Kwon S.-W."/>
            <person name="Lee S.A."/>
        </authorList>
    </citation>
    <scope>NUCLEOTIDE SEQUENCE [LARGE SCALE GENOMIC DNA]</scope>
    <source>
        <strain evidence="5">KIS68-18</strain>
    </source>
</reference>
<dbReference type="AlphaFoldDB" id="A0A385SLL1"/>